<protein>
    <submittedName>
        <fullName evidence="11">Uncharacterized protein</fullName>
    </submittedName>
</protein>
<accession>A0AA35LQU6</accession>
<proteinExistence type="inferred from homology"/>
<organism evidence="11 12">
    <name type="scientific">Clonostachys chloroleuca</name>
    <dbReference type="NCBI Taxonomy" id="1926264"/>
    <lineage>
        <taxon>Eukaryota</taxon>
        <taxon>Fungi</taxon>
        <taxon>Dikarya</taxon>
        <taxon>Ascomycota</taxon>
        <taxon>Pezizomycotina</taxon>
        <taxon>Sordariomycetes</taxon>
        <taxon>Hypocreomycetidae</taxon>
        <taxon>Hypocreales</taxon>
        <taxon>Bionectriaceae</taxon>
        <taxon>Clonostachys</taxon>
    </lineage>
</organism>
<dbReference type="PRINTS" id="PR00465">
    <property type="entry name" value="EP450IV"/>
</dbReference>
<sequence length="539" mass="60003">MSSAAAARPTLSAWGETFPLVDPGAKLAIPTCIALILGVAIFIRAIGGIKTSKIPLLNPPKGFDLTNWDARKNFGRRSGELMQEGLTKYKGQMFKVMTESGEITIVPSALANDIRNEPNLNFMKAIAEDFHSHLPGFEAFAGGTRSDALIQTMARKQLTKSLMYMLTVFVDKVTEPLSEETNFATELHFGKSPEWKAFAIYPEILDIVARISSRVFLGPAVCRNQDWLDITKSYTLEAFSAATSLREYPNWLRNLVHWFHPGCTALRVKGAKAKDIITPVIEERRKARAESAARGEPPTFYNDAIEWLEEESKGVSYDAAVTQLSLSMAAIHTTSDLLTETLLRLARRPALIEELRKEITEVLQAEGWKKTSLYNMKLLDSVIKESQRLRPISMVSMIRKAVGDVKLPNGNIIPRGTRTAVLMDKQRDSGIYANADEFDPYRFQKQRGTETDNAAHLVSTGPASLGFGHGQHACPGRFFAANEIKVALCHLIVKYDWKVADDATPEPEPLRYSFSLQVDPSAELYVRRRPTAVLDIDSI</sequence>
<dbReference type="InterPro" id="IPR002403">
    <property type="entry name" value="Cyt_P450_E_grp-IV"/>
</dbReference>
<dbReference type="PANTHER" id="PTHR46206:SF2">
    <property type="entry name" value="CYTOCHROME P450 MONOOXYGENASE AUSG-RELATED"/>
    <property type="match status" value="1"/>
</dbReference>
<evidence type="ECO:0000256" key="9">
    <source>
        <dbReference type="RuleBase" id="RU000461"/>
    </source>
</evidence>
<comment type="caution">
    <text evidence="11">The sequence shown here is derived from an EMBL/GenBank/DDBJ whole genome shotgun (WGS) entry which is preliminary data.</text>
</comment>
<name>A0AA35LQU6_9HYPO</name>
<evidence type="ECO:0000313" key="11">
    <source>
        <dbReference type="EMBL" id="CAI6029681.1"/>
    </source>
</evidence>
<evidence type="ECO:0000256" key="2">
    <source>
        <dbReference type="ARBA" id="ARBA00010617"/>
    </source>
</evidence>
<evidence type="ECO:0000256" key="10">
    <source>
        <dbReference type="SAM" id="Phobius"/>
    </source>
</evidence>
<keyword evidence="7 9" id="KW-0503">Monooxygenase</keyword>
<dbReference type="Proteomes" id="UP001160390">
    <property type="component" value="Unassembled WGS sequence"/>
</dbReference>
<dbReference type="PROSITE" id="PS00086">
    <property type="entry name" value="CYTOCHROME_P450"/>
    <property type="match status" value="1"/>
</dbReference>
<evidence type="ECO:0000256" key="8">
    <source>
        <dbReference type="PIRSR" id="PIRSR602403-1"/>
    </source>
</evidence>
<dbReference type="CDD" id="cd11041">
    <property type="entry name" value="CYP503A1-like"/>
    <property type="match status" value="1"/>
</dbReference>
<dbReference type="GO" id="GO:0016705">
    <property type="term" value="F:oxidoreductase activity, acting on paired donors, with incorporation or reduction of molecular oxygen"/>
    <property type="evidence" value="ECO:0007669"/>
    <property type="project" value="InterPro"/>
</dbReference>
<dbReference type="Gene3D" id="1.10.630.10">
    <property type="entry name" value="Cytochrome P450"/>
    <property type="match status" value="1"/>
</dbReference>
<dbReference type="Pfam" id="PF00067">
    <property type="entry name" value="p450"/>
    <property type="match status" value="1"/>
</dbReference>
<keyword evidence="3 8" id="KW-0349">Heme</keyword>
<dbReference type="EMBL" id="CABFNP030000509">
    <property type="protein sequence ID" value="CAI6029681.1"/>
    <property type="molecule type" value="Genomic_DNA"/>
</dbReference>
<keyword evidence="6 8" id="KW-0408">Iron</keyword>
<keyword evidence="5 9" id="KW-0560">Oxidoreductase</keyword>
<dbReference type="GO" id="GO:0005506">
    <property type="term" value="F:iron ion binding"/>
    <property type="evidence" value="ECO:0007669"/>
    <property type="project" value="InterPro"/>
</dbReference>
<evidence type="ECO:0000256" key="5">
    <source>
        <dbReference type="ARBA" id="ARBA00023002"/>
    </source>
</evidence>
<dbReference type="SUPFAM" id="SSF48264">
    <property type="entry name" value="Cytochrome P450"/>
    <property type="match status" value="1"/>
</dbReference>
<evidence type="ECO:0000313" key="12">
    <source>
        <dbReference type="Proteomes" id="UP001160390"/>
    </source>
</evidence>
<evidence type="ECO:0000256" key="4">
    <source>
        <dbReference type="ARBA" id="ARBA00022723"/>
    </source>
</evidence>
<dbReference type="PANTHER" id="PTHR46206">
    <property type="entry name" value="CYTOCHROME P450"/>
    <property type="match status" value="1"/>
</dbReference>
<keyword evidence="12" id="KW-1185">Reference proteome</keyword>
<dbReference type="InterPro" id="IPR036396">
    <property type="entry name" value="Cyt_P450_sf"/>
</dbReference>
<keyword evidence="10" id="KW-0472">Membrane</keyword>
<dbReference type="AlphaFoldDB" id="A0AA35LQU6"/>
<feature type="binding site" description="axial binding residue" evidence="8">
    <location>
        <position position="474"/>
    </location>
    <ligand>
        <name>heme</name>
        <dbReference type="ChEBI" id="CHEBI:30413"/>
    </ligand>
    <ligandPart>
        <name>Fe</name>
        <dbReference type="ChEBI" id="CHEBI:18248"/>
    </ligandPart>
</feature>
<dbReference type="GO" id="GO:0020037">
    <property type="term" value="F:heme binding"/>
    <property type="evidence" value="ECO:0007669"/>
    <property type="project" value="InterPro"/>
</dbReference>
<evidence type="ECO:0000256" key="1">
    <source>
        <dbReference type="ARBA" id="ARBA00001971"/>
    </source>
</evidence>
<dbReference type="PRINTS" id="PR00385">
    <property type="entry name" value="P450"/>
</dbReference>
<keyword evidence="10" id="KW-1133">Transmembrane helix</keyword>
<evidence type="ECO:0000256" key="7">
    <source>
        <dbReference type="ARBA" id="ARBA00023033"/>
    </source>
</evidence>
<evidence type="ECO:0000256" key="3">
    <source>
        <dbReference type="ARBA" id="ARBA00022617"/>
    </source>
</evidence>
<dbReference type="InterPro" id="IPR001128">
    <property type="entry name" value="Cyt_P450"/>
</dbReference>
<comment type="similarity">
    <text evidence="2 9">Belongs to the cytochrome P450 family.</text>
</comment>
<feature type="transmembrane region" description="Helical" evidence="10">
    <location>
        <begin position="27"/>
        <end position="47"/>
    </location>
</feature>
<dbReference type="InterPro" id="IPR017972">
    <property type="entry name" value="Cyt_P450_CS"/>
</dbReference>
<dbReference type="GO" id="GO:0004497">
    <property type="term" value="F:monooxygenase activity"/>
    <property type="evidence" value="ECO:0007669"/>
    <property type="project" value="UniProtKB-KW"/>
</dbReference>
<reference evidence="11" key="1">
    <citation type="submission" date="2023-01" db="EMBL/GenBank/DDBJ databases">
        <authorList>
            <person name="Piombo E."/>
        </authorList>
    </citation>
    <scope>NUCLEOTIDE SEQUENCE</scope>
</reference>
<evidence type="ECO:0000256" key="6">
    <source>
        <dbReference type="ARBA" id="ARBA00023004"/>
    </source>
</evidence>
<gene>
    <name evidence="11" type="ORF">CCHLO57077_00017135</name>
</gene>
<keyword evidence="10" id="KW-0812">Transmembrane</keyword>
<keyword evidence="4 8" id="KW-0479">Metal-binding</keyword>
<comment type="cofactor">
    <cofactor evidence="1 8">
        <name>heme</name>
        <dbReference type="ChEBI" id="CHEBI:30413"/>
    </cofactor>
</comment>